<organism evidence="6 7">
    <name type="scientific">Altererythrobacter litoralis</name>
    <dbReference type="NCBI Taxonomy" id="3113904"/>
    <lineage>
        <taxon>Bacteria</taxon>
        <taxon>Pseudomonadati</taxon>
        <taxon>Pseudomonadota</taxon>
        <taxon>Alphaproteobacteria</taxon>
        <taxon>Sphingomonadales</taxon>
        <taxon>Erythrobacteraceae</taxon>
        <taxon>Altererythrobacter</taxon>
    </lineage>
</organism>
<feature type="transmembrane region" description="Helical" evidence="5">
    <location>
        <begin position="241"/>
        <end position="260"/>
    </location>
</feature>
<dbReference type="Gene3D" id="1.20.1080.10">
    <property type="entry name" value="Glycerol uptake facilitator protein"/>
    <property type="match status" value="1"/>
</dbReference>
<evidence type="ECO:0000313" key="6">
    <source>
        <dbReference type="EMBL" id="MEE1876960.1"/>
    </source>
</evidence>
<feature type="transmembrane region" description="Helical" evidence="5">
    <location>
        <begin position="119"/>
        <end position="139"/>
    </location>
</feature>
<keyword evidence="7" id="KW-1185">Reference proteome</keyword>
<comment type="subcellular location">
    <subcellularLocation>
        <location evidence="1">Membrane</location>
        <topology evidence="1">Multi-pass membrane protein</topology>
    </subcellularLocation>
</comment>
<dbReference type="PANTHER" id="PTHR30520">
    <property type="entry name" value="FORMATE TRANSPORTER-RELATED"/>
    <property type="match status" value="1"/>
</dbReference>
<reference evidence="6 7" key="1">
    <citation type="submission" date="2024-01" db="EMBL/GenBank/DDBJ databases">
        <title>The genome sequence of Erythrobacteraceae sp. strain 1XM1-14.</title>
        <authorList>
            <person name="Liu Y."/>
        </authorList>
    </citation>
    <scope>NUCLEOTIDE SEQUENCE [LARGE SCALE GENOMIC DNA]</scope>
    <source>
        <strain evidence="6 7">1XM1-14</strain>
    </source>
</reference>
<evidence type="ECO:0000256" key="3">
    <source>
        <dbReference type="ARBA" id="ARBA00022989"/>
    </source>
</evidence>
<dbReference type="Pfam" id="PF01226">
    <property type="entry name" value="Form_Nir_trans"/>
    <property type="match status" value="1"/>
</dbReference>
<feature type="transmembrane region" description="Helical" evidence="5">
    <location>
        <begin position="195"/>
        <end position="221"/>
    </location>
</feature>
<gene>
    <name evidence="6" type="ORF">VRS74_04590</name>
</gene>
<dbReference type="InterPro" id="IPR000292">
    <property type="entry name" value="For/NO2_transpt"/>
</dbReference>
<keyword evidence="3 5" id="KW-1133">Transmembrane helix</keyword>
<sequence length="282" mass="30190">MNDPDIIMGGESESLTSPEIYVEVAREGIEEMGRPSASLFWSAIAAGFLISFSLLLKAVLHHETADLPAGHAIESLGYAIGFILVIYCRLQLFTENTITPVLPTIANPSARNVGNLGRVWGISLLANFIGTAIMALMFAKTPMVTPETLQSMLSISQEVADLSFTESLVKGLPSGLLIAALVWMRPSSGESFLGLILLVTYVIAVGGFTHVVVGSCEIFLLAWTGQGSLGEMMLTNVLPTLIGNVIGGTVLFALIAWAQIRRELKATVSRLHDEADAGSRRM</sequence>
<accession>A0ABU7GDI9</accession>
<dbReference type="InterPro" id="IPR023271">
    <property type="entry name" value="Aquaporin-like"/>
</dbReference>
<comment type="caution">
    <text evidence="6">The sequence shown here is derived from an EMBL/GenBank/DDBJ whole genome shotgun (WGS) entry which is preliminary data.</text>
</comment>
<evidence type="ECO:0000256" key="4">
    <source>
        <dbReference type="ARBA" id="ARBA00023136"/>
    </source>
</evidence>
<evidence type="ECO:0000256" key="2">
    <source>
        <dbReference type="ARBA" id="ARBA00022692"/>
    </source>
</evidence>
<dbReference type="RefSeq" id="WP_354144062.1">
    <property type="nucleotide sequence ID" value="NZ_JAZDQV010000003.1"/>
</dbReference>
<dbReference type="EMBL" id="JAZDQV010000003">
    <property type="protein sequence ID" value="MEE1876960.1"/>
    <property type="molecule type" value="Genomic_DNA"/>
</dbReference>
<evidence type="ECO:0000313" key="7">
    <source>
        <dbReference type="Proteomes" id="UP001343492"/>
    </source>
</evidence>
<name>A0ABU7GDI9_9SPHN</name>
<protein>
    <submittedName>
        <fullName evidence="6">Formate/nitrite transporter family protein</fullName>
    </submittedName>
</protein>
<evidence type="ECO:0000256" key="5">
    <source>
        <dbReference type="SAM" id="Phobius"/>
    </source>
</evidence>
<keyword evidence="2 5" id="KW-0812">Transmembrane</keyword>
<dbReference type="PANTHER" id="PTHR30520:SF2">
    <property type="entry name" value="INNER MEMBRANE PROTEIN YFDC"/>
    <property type="match status" value="1"/>
</dbReference>
<keyword evidence="4 5" id="KW-0472">Membrane</keyword>
<feature type="transmembrane region" description="Helical" evidence="5">
    <location>
        <begin position="159"/>
        <end position="183"/>
    </location>
</feature>
<proteinExistence type="predicted"/>
<dbReference type="Proteomes" id="UP001343492">
    <property type="component" value="Unassembled WGS sequence"/>
</dbReference>
<feature type="transmembrane region" description="Helical" evidence="5">
    <location>
        <begin position="39"/>
        <end position="60"/>
    </location>
</feature>
<feature type="transmembrane region" description="Helical" evidence="5">
    <location>
        <begin position="72"/>
        <end position="90"/>
    </location>
</feature>
<evidence type="ECO:0000256" key="1">
    <source>
        <dbReference type="ARBA" id="ARBA00004141"/>
    </source>
</evidence>